<evidence type="ECO:0000256" key="3">
    <source>
        <dbReference type="ARBA" id="ARBA00004141"/>
    </source>
</evidence>
<evidence type="ECO:0000259" key="15">
    <source>
        <dbReference type="Pfam" id="PF00999"/>
    </source>
</evidence>
<keyword evidence="11 14" id="KW-0472">Membrane</keyword>
<evidence type="ECO:0000259" key="16">
    <source>
        <dbReference type="Pfam" id="PF23256"/>
    </source>
</evidence>
<keyword evidence="6" id="KW-0633">Potassium transport</keyword>
<dbReference type="GO" id="GO:0009941">
    <property type="term" value="C:chloroplast envelope"/>
    <property type="evidence" value="ECO:0007669"/>
    <property type="project" value="UniProtKB-SubCell"/>
</dbReference>
<dbReference type="Pfam" id="PF00999">
    <property type="entry name" value="Na_H_Exchanger"/>
    <property type="match status" value="1"/>
</dbReference>
<feature type="compositionally biased region" description="Low complexity" evidence="13">
    <location>
        <begin position="447"/>
        <end position="458"/>
    </location>
</feature>
<feature type="transmembrane region" description="Helical" evidence="14">
    <location>
        <begin position="266"/>
        <end position="299"/>
    </location>
</feature>
<comment type="similarity">
    <text evidence="12">Belongs to the monovalent cation:proton antiporter 2 (CPA2) transporter (TC 2.A.37) family. CHX (TC 2.A.37.4) subfamily.</text>
</comment>
<feature type="region of interest" description="Disordered" evidence="13">
    <location>
        <begin position="26"/>
        <end position="61"/>
    </location>
</feature>
<keyword evidence="5" id="KW-0050">Antiport</keyword>
<feature type="transmembrane region" description="Helical" evidence="14">
    <location>
        <begin position="157"/>
        <end position="183"/>
    </location>
</feature>
<comment type="subcellular location">
    <subcellularLocation>
        <location evidence="3">Membrane</location>
        <topology evidence="3">Multi-pass membrane protein</topology>
    </subcellularLocation>
    <subcellularLocation>
        <location evidence="2">Plastid</location>
        <location evidence="2">Chloroplast envelope</location>
    </subcellularLocation>
</comment>
<comment type="function">
    <text evidence="1">May function as sodium-coupled metabolite transporter across the chloroplast envelope.</text>
</comment>
<feature type="domain" description="Cation/H+ exchanger transmembrane" evidence="15">
    <location>
        <begin position="65"/>
        <end position="426"/>
    </location>
</feature>
<dbReference type="InterPro" id="IPR050794">
    <property type="entry name" value="CPA2_transporter"/>
</dbReference>
<evidence type="ECO:0000256" key="2">
    <source>
        <dbReference type="ARBA" id="ARBA00004119"/>
    </source>
</evidence>
<feature type="region of interest" description="Disordered" evidence="13">
    <location>
        <begin position="439"/>
        <end position="459"/>
    </location>
</feature>
<keyword evidence="4" id="KW-0813">Transport</keyword>
<feature type="transmembrane region" description="Helical" evidence="14">
    <location>
        <begin position="123"/>
        <end position="145"/>
    </location>
</feature>
<evidence type="ECO:0000256" key="7">
    <source>
        <dbReference type="ARBA" id="ARBA00022692"/>
    </source>
</evidence>
<dbReference type="GO" id="GO:0015297">
    <property type="term" value="F:antiporter activity"/>
    <property type="evidence" value="ECO:0007669"/>
    <property type="project" value="UniProtKB-KW"/>
</dbReference>
<evidence type="ECO:0000256" key="9">
    <source>
        <dbReference type="ARBA" id="ARBA00022989"/>
    </source>
</evidence>
<proteinExistence type="inferred from homology"/>
<protein>
    <submittedName>
        <fullName evidence="17">Uncharacterized protein</fullName>
    </submittedName>
</protein>
<accession>A0A6V7PD87</accession>
<dbReference type="GO" id="GO:0012505">
    <property type="term" value="C:endomembrane system"/>
    <property type="evidence" value="ECO:0007669"/>
    <property type="project" value="TreeGrafter"/>
</dbReference>
<feature type="transmembrane region" description="Helical" evidence="14">
    <location>
        <begin position="195"/>
        <end position="219"/>
    </location>
</feature>
<dbReference type="GO" id="GO:0006885">
    <property type="term" value="P:regulation of pH"/>
    <property type="evidence" value="ECO:0007669"/>
    <property type="project" value="TreeGrafter"/>
</dbReference>
<feature type="compositionally biased region" description="Polar residues" evidence="13">
    <location>
        <begin position="1"/>
        <end position="17"/>
    </location>
</feature>
<feature type="region of interest" description="Disordered" evidence="13">
    <location>
        <begin position="1"/>
        <end position="20"/>
    </location>
</feature>
<evidence type="ECO:0000256" key="1">
    <source>
        <dbReference type="ARBA" id="ARBA00003198"/>
    </source>
</evidence>
<feature type="transmembrane region" description="Helical" evidence="14">
    <location>
        <begin position="408"/>
        <end position="430"/>
    </location>
</feature>
<feature type="transmembrane region" description="Helical" evidence="14">
    <location>
        <begin position="91"/>
        <end position="111"/>
    </location>
</feature>
<evidence type="ECO:0000256" key="10">
    <source>
        <dbReference type="ARBA" id="ARBA00023065"/>
    </source>
</evidence>
<dbReference type="PANTHER" id="PTHR32468">
    <property type="entry name" value="CATION/H + ANTIPORTER"/>
    <property type="match status" value="1"/>
</dbReference>
<keyword evidence="8" id="KW-0630">Potassium</keyword>
<feature type="transmembrane region" description="Helical" evidence="14">
    <location>
        <begin position="343"/>
        <end position="365"/>
    </location>
</feature>
<dbReference type="InterPro" id="IPR038770">
    <property type="entry name" value="Na+/solute_symporter_sf"/>
</dbReference>
<evidence type="ECO:0000256" key="4">
    <source>
        <dbReference type="ARBA" id="ARBA00022448"/>
    </source>
</evidence>
<keyword evidence="10" id="KW-0406">Ion transport</keyword>
<feature type="compositionally biased region" description="Low complexity" evidence="13">
    <location>
        <begin position="29"/>
        <end position="61"/>
    </location>
</feature>
<dbReference type="GO" id="GO:0016020">
    <property type="term" value="C:membrane"/>
    <property type="evidence" value="ECO:0007669"/>
    <property type="project" value="UniProtKB-SubCell"/>
</dbReference>
<dbReference type="EMBL" id="LR862147">
    <property type="protein sequence ID" value="CAD1828713.1"/>
    <property type="molecule type" value="Genomic_DNA"/>
</dbReference>
<dbReference type="Pfam" id="PF23256">
    <property type="entry name" value="CHX17_2nd"/>
    <property type="match status" value="1"/>
</dbReference>
<dbReference type="InterPro" id="IPR057291">
    <property type="entry name" value="CHX17_2nd"/>
</dbReference>
<evidence type="ECO:0000256" key="5">
    <source>
        <dbReference type="ARBA" id="ARBA00022449"/>
    </source>
</evidence>
<evidence type="ECO:0000256" key="8">
    <source>
        <dbReference type="ARBA" id="ARBA00022958"/>
    </source>
</evidence>
<reference evidence="17" key="1">
    <citation type="submission" date="2020-07" db="EMBL/GenBank/DDBJ databases">
        <authorList>
            <person name="Lin J."/>
        </authorList>
    </citation>
    <scope>NUCLEOTIDE SEQUENCE</scope>
</reference>
<dbReference type="PANTHER" id="PTHR32468:SF0">
    <property type="entry name" value="K(+)_H(+) ANTIPORTER 1"/>
    <property type="match status" value="1"/>
</dbReference>
<evidence type="ECO:0000256" key="11">
    <source>
        <dbReference type="ARBA" id="ARBA00023136"/>
    </source>
</evidence>
<dbReference type="FunFam" id="1.20.1530.20:FF:000003">
    <property type="entry name" value="Cation/H(+) antiporter 15"/>
    <property type="match status" value="1"/>
</dbReference>
<name>A0A6V7PD87_ANACO</name>
<dbReference type="InterPro" id="IPR006153">
    <property type="entry name" value="Cation/H_exchanger_TM"/>
</dbReference>
<feature type="transmembrane region" description="Helical" evidence="14">
    <location>
        <begin position="225"/>
        <end position="245"/>
    </location>
</feature>
<evidence type="ECO:0000256" key="13">
    <source>
        <dbReference type="SAM" id="MobiDB-lite"/>
    </source>
</evidence>
<feature type="domain" description="Cation/H(+) antiporter central" evidence="16">
    <location>
        <begin position="505"/>
        <end position="594"/>
    </location>
</feature>
<dbReference type="Gene3D" id="1.20.1530.20">
    <property type="match status" value="1"/>
</dbReference>
<dbReference type="GO" id="GO:0006813">
    <property type="term" value="P:potassium ion transport"/>
    <property type="evidence" value="ECO:0007669"/>
    <property type="project" value="UniProtKB-KW"/>
</dbReference>
<evidence type="ECO:0000256" key="14">
    <source>
        <dbReference type="SAM" id="Phobius"/>
    </source>
</evidence>
<sequence>MSGSVNITSIKTSSNGVWQGDDPLHFAFPSSSSKPSSSSSSAASSPSSSNPSANPTSSPRSSYGGIILGPSALGRNKTYLHAVFPAWSTPILESAASIGLLFFLFLVGLELDLQSIRRSGRRAFAIAAAGISLPFACGVGVAFVVRRAIPGAGASEGGYAAFLVFMGVALSITAFPVLARILAELKLLTAPLGEVAMAAAAFNDVAAWVLLALAVAVSGDRRSPAVSAYVLLSGVAFVAVGMGAVRPAMEWVARRAAEGGEGEALWISLTLAGVLVSGFLTDLIGIHAIFGAFVFGLAVPKHGPFAERLTERIEDFVSGLLLPLYFASSGLKTDVASIRGGTAWALLAMVIATACAGKILGTFAVAMACRMSAKDSITLGVLMNTKGLVELIVLNIGKERKVLNDETFTILVLMALFTTFITTPTLMAIYKPARRSPHHHHRKLRGSASPSSPSSSSSYIAAEPKELRVLACVRGDRDRDIPSLVRLIETLRGRDATDGKHRCSRSLKLYILRLLELTERPSSIMMARAVLRNGLPFLPRRRPSGDHIAVAFGATSRVRGLTAVSSLATMHEDVCAVAGDKRITLLLVLFHKHRADSDHHRRHHHHHHSSSEGA</sequence>
<keyword evidence="9 14" id="KW-1133">Transmembrane helix</keyword>
<evidence type="ECO:0000313" key="17">
    <source>
        <dbReference type="EMBL" id="CAD1828713.1"/>
    </source>
</evidence>
<evidence type="ECO:0000256" key="6">
    <source>
        <dbReference type="ARBA" id="ARBA00022538"/>
    </source>
</evidence>
<dbReference type="AlphaFoldDB" id="A0A6V7PD87"/>
<organism evidence="17">
    <name type="scientific">Ananas comosus var. bracteatus</name>
    <name type="common">red pineapple</name>
    <dbReference type="NCBI Taxonomy" id="296719"/>
    <lineage>
        <taxon>Eukaryota</taxon>
        <taxon>Viridiplantae</taxon>
        <taxon>Streptophyta</taxon>
        <taxon>Embryophyta</taxon>
        <taxon>Tracheophyta</taxon>
        <taxon>Spermatophyta</taxon>
        <taxon>Magnoliopsida</taxon>
        <taxon>Liliopsida</taxon>
        <taxon>Poales</taxon>
        <taxon>Bromeliaceae</taxon>
        <taxon>Bromelioideae</taxon>
        <taxon>Ananas</taxon>
    </lineage>
</organism>
<dbReference type="GO" id="GO:1902600">
    <property type="term" value="P:proton transmembrane transport"/>
    <property type="evidence" value="ECO:0007669"/>
    <property type="project" value="InterPro"/>
</dbReference>
<gene>
    <name evidence="17" type="ORF">CB5_LOCUS11924</name>
</gene>
<keyword evidence="7 14" id="KW-0812">Transmembrane</keyword>
<evidence type="ECO:0000256" key="12">
    <source>
        <dbReference type="ARBA" id="ARBA00038341"/>
    </source>
</evidence>